<dbReference type="EC" id="2.1.1.51" evidence="3"/>
<dbReference type="InterPro" id="IPR050508">
    <property type="entry name" value="Methyltransf_Superfamily"/>
</dbReference>
<feature type="domain" description="Methyltransferase" evidence="1">
    <location>
        <begin position="97"/>
        <end position="185"/>
    </location>
</feature>
<organism evidence="3">
    <name type="scientific">hydrothermal vent metagenome</name>
    <dbReference type="NCBI Taxonomy" id="652676"/>
    <lineage>
        <taxon>unclassified sequences</taxon>
        <taxon>metagenomes</taxon>
        <taxon>ecological metagenomes</taxon>
    </lineage>
</organism>
<dbReference type="PIRSF" id="PIRSF018249">
    <property type="entry name" value="MyrA_prd"/>
    <property type="match status" value="1"/>
</dbReference>
<reference evidence="3" key="1">
    <citation type="submission" date="2018-06" db="EMBL/GenBank/DDBJ databases">
        <authorList>
            <person name="Zhirakovskaya E."/>
        </authorList>
    </citation>
    <scope>NUCLEOTIDE SEQUENCE</scope>
</reference>
<dbReference type="InterPro" id="IPR041698">
    <property type="entry name" value="Methyltransf_25"/>
</dbReference>
<dbReference type="InterPro" id="IPR016718">
    <property type="entry name" value="rRNA_m1G-MeTrfase_A_prd"/>
</dbReference>
<feature type="domain" description="23S rRNA (guanine(745)-N(1))-methyltransferase N-terminal" evidence="2">
    <location>
        <begin position="10"/>
        <end position="52"/>
    </location>
</feature>
<dbReference type="InterPro" id="IPR029063">
    <property type="entry name" value="SAM-dependent_MTases_sf"/>
</dbReference>
<keyword evidence="3" id="KW-0808">Transferase</keyword>
<dbReference type="SUPFAM" id="SSF53335">
    <property type="entry name" value="S-adenosyl-L-methionine-dependent methyltransferases"/>
    <property type="match status" value="1"/>
</dbReference>
<dbReference type="AlphaFoldDB" id="A0A3B0WMX4"/>
<dbReference type="EMBL" id="UOFD01000068">
    <property type="protein sequence ID" value="VAW53910.1"/>
    <property type="molecule type" value="Genomic_DNA"/>
</dbReference>
<dbReference type="GO" id="GO:0008168">
    <property type="term" value="F:methyltransferase activity"/>
    <property type="evidence" value="ECO:0007669"/>
    <property type="project" value="UniProtKB-KW"/>
</dbReference>
<dbReference type="Pfam" id="PF21302">
    <property type="entry name" value="Zn_ribbon_RlmA"/>
    <property type="match status" value="1"/>
</dbReference>
<dbReference type="Gene3D" id="3.40.50.150">
    <property type="entry name" value="Vaccinia Virus protein VP39"/>
    <property type="match status" value="1"/>
</dbReference>
<proteinExistence type="predicted"/>
<keyword evidence="3" id="KW-0489">Methyltransferase</keyword>
<dbReference type="Pfam" id="PF13649">
    <property type="entry name" value="Methyltransf_25"/>
    <property type="match status" value="1"/>
</dbReference>
<gene>
    <name evidence="3" type="ORF">MNBD_GAMMA06-1544</name>
</gene>
<accession>A0A3B0WMX4</accession>
<sequence length="285" mass="32150">MNIIKANNLACPVDGKKLEQVDKQFVCESGHTFDIARQGYVNLLPVQHKRSKRPGDSKAMVLARSNFLNTGVYRAIADKLIKTVSAHIINDNDYCFLDAGCGEGYYFDALFDFLEEKDDANTLSFVGLDISKDAIVQATKRNKKITWVVGTNRQPPIENESIDVILCLFGFFNAERFYKVLKPDGKIVLIDPGSEHLKELREIIYPQVKSAKKPSASIVESEKFSLLNTESLQFEINISSNVQVNNLLLMTPHFYRASKEGREAACKLEHLEVMVDVVFKVLQKI</sequence>
<evidence type="ECO:0000259" key="2">
    <source>
        <dbReference type="Pfam" id="PF21302"/>
    </source>
</evidence>
<name>A0A3B0WMX4_9ZZZZ</name>
<evidence type="ECO:0000259" key="1">
    <source>
        <dbReference type="Pfam" id="PF13649"/>
    </source>
</evidence>
<dbReference type="PANTHER" id="PTHR42912:SF45">
    <property type="entry name" value="23S RRNA (GUANINE(745)-N(1))-METHYLTRANSFERASE"/>
    <property type="match status" value="1"/>
</dbReference>
<dbReference type="PANTHER" id="PTHR42912">
    <property type="entry name" value="METHYLTRANSFERASE"/>
    <property type="match status" value="1"/>
</dbReference>
<dbReference type="CDD" id="cd02440">
    <property type="entry name" value="AdoMet_MTases"/>
    <property type="match status" value="1"/>
</dbReference>
<evidence type="ECO:0000313" key="3">
    <source>
        <dbReference type="EMBL" id="VAW53910.1"/>
    </source>
</evidence>
<protein>
    <submittedName>
        <fullName evidence="3">Ribosomal RNA large subunit methyltransferase A</fullName>
        <ecNumber evidence="3">2.1.1.51</ecNumber>
    </submittedName>
</protein>
<dbReference type="GO" id="GO:0032259">
    <property type="term" value="P:methylation"/>
    <property type="evidence" value="ECO:0007669"/>
    <property type="project" value="UniProtKB-KW"/>
</dbReference>
<dbReference type="InterPro" id="IPR048647">
    <property type="entry name" value="RlmA_N"/>
</dbReference>